<comment type="subcellular location">
    <subcellularLocation>
        <location evidence="2">Plastid</location>
        <location evidence="2">Chloroplast thylakoid membrane</location>
    </subcellularLocation>
</comment>
<comment type="similarity">
    <text evidence="3">Belongs to the psbR family.</text>
</comment>
<feature type="transmembrane region" description="Helical" evidence="13">
    <location>
        <begin position="145"/>
        <end position="167"/>
    </location>
</feature>
<evidence type="ECO:0000256" key="11">
    <source>
        <dbReference type="ARBA" id="ARBA00023276"/>
    </source>
</evidence>
<reference evidence="15" key="1">
    <citation type="journal article" date="2014" name="Science">
        <title>Ancient hybridizations among the ancestral genomes of bread wheat.</title>
        <authorList>
            <consortium name="International Wheat Genome Sequencing Consortium,"/>
            <person name="Marcussen T."/>
            <person name="Sandve S.R."/>
            <person name="Heier L."/>
            <person name="Spannagl M."/>
            <person name="Pfeifer M."/>
            <person name="Jakobsen K.S."/>
            <person name="Wulff B.B."/>
            <person name="Steuernagel B."/>
            <person name="Mayer K.F."/>
            <person name="Olsen O.A."/>
        </authorList>
    </citation>
    <scope>NUCLEOTIDE SEQUENCE [LARGE SCALE GENOMIC DNA]</scope>
    <source>
        <strain evidence="15">cv. AL8/78</strain>
    </source>
</reference>
<evidence type="ECO:0000256" key="2">
    <source>
        <dbReference type="ARBA" id="ARBA00004334"/>
    </source>
</evidence>
<keyword evidence="7" id="KW-0934">Plastid</keyword>
<dbReference type="GO" id="GO:0009654">
    <property type="term" value="C:photosystem II oxygen evolving complex"/>
    <property type="evidence" value="ECO:0007669"/>
    <property type="project" value="InterPro"/>
</dbReference>
<feature type="region of interest" description="Disordered" evidence="12">
    <location>
        <begin position="1"/>
        <end position="34"/>
    </location>
</feature>
<evidence type="ECO:0000256" key="12">
    <source>
        <dbReference type="SAM" id="MobiDB-lite"/>
    </source>
</evidence>
<keyword evidence="11" id="KW-0604">Photosystem II</keyword>
<evidence type="ECO:0000256" key="1">
    <source>
        <dbReference type="ARBA" id="ARBA00002966"/>
    </source>
</evidence>
<dbReference type="GO" id="GO:0009535">
    <property type="term" value="C:chloroplast thylakoid membrane"/>
    <property type="evidence" value="ECO:0007669"/>
    <property type="project" value="UniProtKB-SubCell"/>
</dbReference>
<comment type="function">
    <text evidence="1">Associated with the oxygen-evolving complex of photosystem II.</text>
</comment>
<dbReference type="InterPro" id="IPR006814">
    <property type="entry name" value="PSII_PsbR"/>
</dbReference>
<dbReference type="STRING" id="200361.A0A453BN66"/>
<evidence type="ECO:0000256" key="5">
    <source>
        <dbReference type="ARBA" id="ARBA00022528"/>
    </source>
</evidence>
<name>A0A453BN66_AEGTS</name>
<keyword evidence="13" id="KW-1133">Transmembrane helix</keyword>
<reference evidence="15" key="2">
    <citation type="journal article" date="2017" name="Nat. Plants">
        <title>The Aegilops tauschii genome reveals multiple impacts of transposons.</title>
        <authorList>
            <person name="Zhao G."/>
            <person name="Zou C."/>
            <person name="Li K."/>
            <person name="Wang K."/>
            <person name="Li T."/>
            <person name="Gao L."/>
            <person name="Zhang X."/>
            <person name="Wang H."/>
            <person name="Yang Z."/>
            <person name="Liu X."/>
            <person name="Jiang W."/>
            <person name="Mao L."/>
            <person name="Kong X."/>
            <person name="Jiao Y."/>
            <person name="Jia J."/>
        </authorList>
    </citation>
    <scope>NUCLEOTIDE SEQUENCE [LARGE SCALE GENOMIC DNA]</scope>
    <source>
        <strain evidence="15">cv. AL8/78</strain>
    </source>
</reference>
<evidence type="ECO:0000256" key="3">
    <source>
        <dbReference type="ARBA" id="ARBA00006659"/>
    </source>
</evidence>
<evidence type="ECO:0000256" key="8">
    <source>
        <dbReference type="ARBA" id="ARBA00022946"/>
    </source>
</evidence>
<reference evidence="14" key="4">
    <citation type="submission" date="2019-03" db="UniProtKB">
        <authorList>
            <consortium name="EnsemblPlants"/>
        </authorList>
    </citation>
    <scope>IDENTIFICATION</scope>
</reference>
<reference evidence="14" key="5">
    <citation type="journal article" date="2021" name="G3 (Bethesda)">
        <title>Aegilops tauschii genome assembly Aet v5.0 features greater sequence contiguity and improved annotation.</title>
        <authorList>
            <person name="Wang L."/>
            <person name="Zhu T."/>
            <person name="Rodriguez J.C."/>
            <person name="Deal K.R."/>
            <person name="Dubcovsky J."/>
            <person name="McGuire P.E."/>
            <person name="Lux T."/>
            <person name="Spannagl M."/>
            <person name="Mayer K.F.X."/>
            <person name="Baldrich P."/>
            <person name="Meyers B.C."/>
            <person name="Huo N."/>
            <person name="Gu Y.Q."/>
            <person name="Zhou H."/>
            <person name="Devos K.M."/>
            <person name="Bennetzen J.L."/>
            <person name="Unver T."/>
            <person name="Budak H."/>
            <person name="Gulick P.J."/>
            <person name="Galiba G."/>
            <person name="Kalapos B."/>
            <person name="Nelson D.R."/>
            <person name="Li P."/>
            <person name="You F.M."/>
            <person name="Luo M.C."/>
            <person name="Dvorak J."/>
        </authorList>
    </citation>
    <scope>NUCLEOTIDE SEQUENCE [LARGE SCALE GENOMIC DNA]</scope>
    <source>
        <strain evidence="14">cv. AL8/78</strain>
    </source>
</reference>
<evidence type="ECO:0000256" key="13">
    <source>
        <dbReference type="SAM" id="Phobius"/>
    </source>
</evidence>
<keyword evidence="13" id="KW-0812">Transmembrane</keyword>
<protein>
    <recommendedName>
        <fullName evidence="4">Photosystem II 10 kDa polypeptide, chloroplastic</fullName>
    </recommendedName>
</protein>
<keyword evidence="8" id="KW-0809">Transit peptide</keyword>
<keyword evidence="15" id="KW-1185">Reference proteome</keyword>
<organism evidence="14 15">
    <name type="scientific">Aegilops tauschii subsp. strangulata</name>
    <name type="common">Goatgrass</name>
    <dbReference type="NCBI Taxonomy" id="200361"/>
    <lineage>
        <taxon>Eukaryota</taxon>
        <taxon>Viridiplantae</taxon>
        <taxon>Streptophyta</taxon>
        <taxon>Embryophyta</taxon>
        <taxon>Tracheophyta</taxon>
        <taxon>Spermatophyta</taxon>
        <taxon>Magnoliopsida</taxon>
        <taxon>Liliopsida</taxon>
        <taxon>Poales</taxon>
        <taxon>Poaceae</taxon>
        <taxon>BOP clade</taxon>
        <taxon>Pooideae</taxon>
        <taxon>Triticodae</taxon>
        <taxon>Triticeae</taxon>
        <taxon>Triticinae</taxon>
        <taxon>Aegilops</taxon>
    </lineage>
</organism>
<sequence>MATSIMASMALKSSPSPFSGQSQLQRIQPSARSSSFRVMSKKAKKVQTSQPFGPGGGLELKDGVEMHLEGQPRLVFRLKKCVFLLISIIIHHLILHIFIRGRASTSLPASMEQMLMGTAQYITQKNGLQVVTTTREERQGCCSGWLLLLEFCWVVLCLFTILVLWLLEAWYRKPDYVPCKDLHHLG</sequence>
<evidence type="ECO:0000256" key="9">
    <source>
        <dbReference type="ARBA" id="ARBA00023078"/>
    </source>
</evidence>
<keyword evidence="5" id="KW-0150">Chloroplast</keyword>
<evidence type="ECO:0000256" key="7">
    <source>
        <dbReference type="ARBA" id="ARBA00022640"/>
    </source>
</evidence>
<dbReference type="PANTHER" id="PTHR34369:SF7">
    <property type="entry name" value="PHOTOSYSTEM II 10 KDA POLYPEPTIDE, CHLOROPLASTIC"/>
    <property type="match status" value="1"/>
</dbReference>
<evidence type="ECO:0000256" key="10">
    <source>
        <dbReference type="ARBA" id="ARBA00023136"/>
    </source>
</evidence>
<keyword evidence="9" id="KW-0793">Thylakoid</keyword>
<evidence type="ECO:0000256" key="4">
    <source>
        <dbReference type="ARBA" id="ARBA00018725"/>
    </source>
</evidence>
<dbReference type="Gramene" id="AET2Gv20572300.2">
    <property type="protein sequence ID" value="AET2Gv20572300.2"/>
    <property type="gene ID" value="AET2Gv20572300"/>
</dbReference>
<dbReference type="Proteomes" id="UP000015105">
    <property type="component" value="Chromosome 2D"/>
</dbReference>
<evidence type="ECO:0000313" key="14">
    <source>
        <dbReference type="EnsemblPlants" id="AET2Gv20572300.2"/>
    </source>
</evidence>
<dbReference type="PANTHER" id="PTHR34369">
    <property type="entry name" value="PHOTOSYSTEM II 10 KDA POLYPEPTIDE, CHLOROPLASTIC"/>
    <property type="match status" value="1"/>
</dbReference>
<evidence type="ECO:0000256" key="6">
    <source>
        <dbReference type="ARBA" id="ARBA00022531"/>
    </source>
</evidence>
<dbReference type="EnsemblPlants" id="AET2Gv20572300.2">
    <property type="protein sequence ID" value="AET2Gv20572300.2"/>
    <property type="gene ID" value="AET2Gv20572300"/>
</dbReference>
<keyword evidence="6" id="KW-0602">Photosynthesis</keyword>
<evidence type="ECO:0000313" key="15">
    <source>
        <dbReference type="Proteomes" id="UP000015105"/>
    </source>
</evidence>
<accession>A0A453BN66</accession>
<keyword evidence="10 13" id="KW-0472">Membrane</keyword>
<feature type="transmembrane region" description="Helical" evidence="13">
    <location>
        <begin position="81"/>
        <end position="99"/>
    </location>
</feature>
<reference evidence="14" key="3">
    <citation type="journal article" date="2017" name="Nature">
        <title>Genome sequence of the progenitor of the wheat D genome Aegilops tauschii.</title>
        <authorList>
            <person name="Luo M.C."/>
            <person name="Gu Y.Q."/>
            <person name="Puiu D."/>
            <person name="Wang H."/>
            <person name="Twardziok S.O."/>
            <person name="Deal K.R."/>
            <person name="Huo N."/>
            <person name="Zhu T."/>
            <person name="Wang L."/>
            <person name="Wang Y."/>
            <person name="McGuire P.E."/>
            <person name="Liu S."/>
            <person name="Long H."/>
            <person name="Ramasamy R.K."/>
            <person name="Rodriguez J.C."/>
            <person name="Van S.L."/>
            <person name="Yuan L."/>
            <person name="Wang Z."/>
            <person name="Xia Z."/>
            <person name="Xiao L."/>
            <person name="Anderson O.D."/>
            <person name="Ouyang S."/>
            <person name="Liang Y."/>
            <person name="Zimin A.V."/>
            <person name="Pertea G."/>
            <person name="Qi P."/>
            <person name="Bennetzen J.L."/>
            <person name="Dai X."/>
            <person name="Dawson M.W."/>
            <person name="Muller H.G."/>
            <person name="Kugler K."/>
            <person name="Rivarola-Duarte L."/>
            <person name="Spannagl M."/>
            <person name="Mayer K.F.X."/>
            <person name="Lu F.H."/>
            <person name="Bevan M.W."/>
            <person name="Leroy P."/>
            <person name="Li P."/>
            <person name="You F.M."/>
            <person name="Sun Q."/>
            <person name="Liu Z."/>
            <person name="Lyons E."/>
            <person name="Wicker T."/>
            <person name="Salzberg S.L."/>
            <person name="Devos K.M."/>
            <person name="Dvorak J."/>
        </authorList>
    </citation>
    <scope>NUCLEOTIDE SEQUENCE [LARGE SCALE GENOMIC DNA]</scope>
    <source>
        <strain evidence="14">cv. AL8/78</strain>
    </source>
</reference>
<proteinExistence type="inferred from homology"/>
<dbReference type="AlphaFoldDB" id="A0A453BN66"/>
<dbReference type="GO" id="GO:0015979">
    <property type="term" value="P:photosynthesis"/>
    <property type="evidence" value="ECO:0007669"/>
    <property type="project" value="UniProtKB-KW"/>
</dbReference>